<keyword evidence="4" id="KW-1185">Reference proteome</keyword>
<sequence>MKIIKTSCLSGLLLAAVIITAHAAEPLTGCAAKRQEVETQIEHARAHGNKAQEKKLNIALKQIVDHCTDEGLRKEREADIKKKENNVAERKAELEKVQASGKTKKIAKQQKKLQEAETELQEAKNKLTQ</sequence>
<evidence type="ECO:0000313" key="3">
    <source>
        <dbReference type="EMBL" id="MBF8179072.1"/>
    </source>
</evidence>
<dbReference type="InterPro" id="IPR009468">
    <property type="entry name" value="DUF1090"/>
</dbReference>
<evidence type="ECO:0000256" key="2">
    <source>
        <dbReference type="SAM" id="SignalP"/>
    </source>
</evidence>
<dbReference type="Proteomes" id="UP000657372">
    <property type="component" value="Unassembled WGS sequence"/>
</dbReference>
<proteinExistence type="predicted"/>
<feature type="chain" id="PRO_5045401278" evidence="2">
    <location>
        <begin position="24"/>
        <end position="129"/>
    </location>
</feature>
<feature type="compositionally biased region" description="Basic residues" evidence="1">
    <location>
        <begin position="102"/>
        <end position="111"/>
    </location>
</feature>
<dbReference type="Pfam" id="PF06476">
    <property type="entry name" value="DUF1090"/>
    <property type="match status" value="1"/>
</dbReference>
<gene>
    <name evidence="3" type="ORF">IXC47_15395</name>
</gene>
<feature type="region of interest" description="Disordered" evidence="1">
    <location>
        <begin position="82"/>
        <end position="129"/>
    </location>
</feature>
<evidence type="ECO:0000256" key="1">
    <source>
        <dbReference type="SAM" id="MobiDB-lite"/>
    </source>
</evidence>
<protein>
    <submittedName>
        <fullName evidence="3">DUF1090 domain-containing protein</fullName>
    </submittedName>
</protein>
<keyword evidence="2" id="KW-0732">Signal</keyword>
<comment type="caution">
    <text evidence="3">The sequence shown here is derived from an EMBL/GenBank/DDBJ whole genome shotgun (WGS) entry which is preliminary data.</text>
</comment>
<organism evidence="3 4">
    <name type="scientific">Herminiimonas contaminans</name>
    <dbReference type="NCBI Taxonomy" id="1111140"/>
    <lineage>
        <taxon>Bacteria</taxon>
        <taxon>Pseudomonadati</taxon>
        <taxon>Pseudomonadota</taxon>
        <taxon>Betaproteobacteria</taxon>
        <taxon>Burkholderiales</taxon>
        <taxon>Oxalobacteraceae</taxon>
        <taxon>Herminiimonas</taxon>
    </lineage>
</organism>
<dbReference type="EMBL" id="JADOEL010000014">
    <property type="protein sequence ID" value="MBF8179072.1"/>
    <property type="molecule type" value="Genomic_DNA"/>
</dbReference>
<reference evidence="3 4" key="1">
    <citation type="submission" date="2020-11" db="EMBL/GenBank/DDBJ databases">
        <title>WGS of Herminiimonas contaminans strain Marseille-Q4544 isolated from planarians Schmidtea mediterranea.</title>
        <authorList>
            <person name="Kangale L."/>
        </authorList>
    </citation>
    <scope>NUCLEOTIDE SEQUENCE [LARGE SCALE GENOMIC DNA]</scope>
    <source>
        <strain evidence="3 4">Marseille-Q4544</strain>
    </source>
</reference>
<dbReference type="RefSeq" id="WP_195876201.1">
    <property type="nucleotide sequence ID" value="NZ_JADOEL010000014.1"/>
</dbReference>
<name>A0ABS0EYM6_9BURK</name>
<evidence type="ECO:0000313" key="4">
    <source>
        <dbReference type="Proteomes" id="UP000657372"/>
    </source>
</evidence>
<feature type="signal peptide" evidence="2">
    <location>
        <begin position="1"/>
        <end position="23"/>
    </location>
</feature>
<accession>A0ABS0EYM6</accession>
<feature type="compositionally biased region" description="Basic and acidic residues" evidence="1">
    <location>
        <begin position="82"/>
        <end position="96"/>
    </location>
</feature>